<name>A0A2K1I0I2_ECOLX</name>
<dbReference type="Proteomes" id="UP000382540">
    <property type="component" value="Unassembled WGS sequence"/>
</dbReference>
<reference evidence="1 2" key="1">
    <citation type="submission" date="2018-10" db="EMBL/GenBank/DDBJ databases">
        <authorList>
            <consortium name="NARMS: The National Antimicrobial Resistance Monitoring System"/>
        </authorList>
    </citation>
    <scope>NUCLEOTIDE SEQUENCE [LARGE SCALE GENOMIC DNA]</scope>
    <source>
        <strain evidence="1 2">CVM N17EC1330</strain>
    </source>
</reference>
<comment type="caution">
    <text evidence="1">The sequence shown here is derived from an EMBL/GenBank/DDBJ whole genome shotgun (WGS) entry which is preliminary data.</text>
</comment>
<accession>A0A2K1I0I2</accession>
<evidence type="ECO:0000313" key="1">
    <source>
        <dbReference type="EMBL" id="EAC1533718.1"/>
    </source>
</evidence>
<dbReference type="EMBL" id="AAAGZE010000046">
    <property type="protein sequence ID" value="EAC1533718.1"/>
    <property type="molecule type" value="Genomic_DNA"/>
</dbReference>
<sequence length="70" mass="7967">MVSHRLTPGGSLGVNYWADKGCSLSHAREVTRRINPAADGFDLVRWPAFEHSWYVLNDEITPPLNYIRIV</sequence>
<gene>
    <name evidence="1" type="ORF">D9J61_17035</name>
</gene>
<dbReference type="AlphaFoldDB" id="A0A2K1I0I2"/>
<organism evidence="1 2">
    <name type="scientific">Escherichia coli</name>
    <dbReference type="NCBI Taxonomy" id="562"/>
    <lineage>
        <taxon>Bacteria</taxon>
        <taxon>Pseudomonadati</taxon>
        <taxon>Pseudomonadota</taxon>
        <taxon>Gammaproteobacteria</taxon>
        <taxon>Enterobacterales</taxon>
        <taxon>Enterobacteriaceae</taxon>
        <taxon>Escherichia</taxon>
    </lineage>
</organism>
<proteinExistence type="predicted"/>
<protein>
    <submittedName>
        <fullName evidence="1">Uncharacterized protein</fullName>
    </submittedName>
</protein>
<evidence type="ECO:0000313" key="2">
    <source>
        <dbReference type="Proteomes" id="UP000382540"/>
    </source>
</evidence>